<accession>A0AAW5FAI1</accession>
<dbReference type="EMBL" id="JAINVB010000002">
    <property type="protein sequence ID" value="MCK0088961.1"/>
    <property type="molecule type" value="Genomic_DNA"/>
</dbReference>
<dbReference type="RefSeq" id="WP_003498139.1">
    <property type="nucleotide sequence ID" value="NZ_CABKPP010000001.1"/>
</dbReference>
<evidence type="ECO:0000313" key="2">
    <source>
        <dbReference type="Proteomes" id="UP001203136"/>
    </source>
</evidence>
<evidence type="ECO:0000313" key="1">
    <source>
        <dbReference type="EMBL" id="MCK0088961.1"/>
    </source>
</evidence>
<protein>
    <submittedName>
        <fullName evidence="1">Uncharacterized protein</fullName>
    </submittedName>
</protein>
<proteinExistence type="predicted"/>
<sequence>MENEFLNFFDKFSSHIELGMSKDIQAFLEGGEGIENFNIKADEKEVVSINIKLRNFSEVLAKKIFMEFVNFVGYNKINLFICDSRPTKVKYLYLTALHDAVGIKMEVTIE</sequence>
<gene>
    <name evidence="1" type="ORF">K5I21_24460</name>
</gene>
<dbReference type="AlphaFoldDB" id="A0AAW5FAI1"/>
<comment type="caution">
    <text evidence="1">The sequence shown here is derived from an EMBL/GenBank/DDBJ whole genome shotgun (WGS) entry which is preliminary data.</text>
</comment>
<organism evidence="1 2">
    <name type="scientific">Clostridium symbiosum</name>
    <name type="common">Bacteroides symbiosus</name>
    <dbReference type="NCBI Taxonomy" id="1512"/>
    <lineage>
        <taxon>Bacteria</taxon>
        <taxon>Bacillati</taxon>
        <taxon>Bacillota</taxon>
        <taxon>Clostridia</taxon>
        <taxon>Lachnospirales</taxon>
        <taxon>Lachnospiraceae</taxon>
        <taxon>Otoolea</taxon>
    </lineage>
</organism>
<name>A0AAW5FAI1_CLOSY</name>
<reference evidence="1" key="1">
    <citation type="journal article" date="2022" name="Cell Host Microbe">
        <title>Colonization of the live biotherapeutic product VE303 and modulation of the microbiota and metabolites in healthy volunteers.</title>
        <authorList>
            <person name="Dsouza M."/>
            <person name="Menon R."/>
            <person name="Crossette E."/>
            <person name="Bhattarai S.K."/>
            <person name="Schneider J."/>
            <person name="Kim Y.G."/>
            <person name="Reddy S."/>
            <person name="Caballero S."/>
            <person name="Felix C."/>
            <person name="Cornacchione L."/>
            <person name="Hendrickson J."/>
            <person name="Watson A.R."/>
            <person name="Minot S.S."/>
            <person name="Greenfield N."/>
            <person name="Schopf L."/>
            <person name="Szabady R."/>
            <person name="Patarroyo J."/>
            <person name="Smith W."/>
            <person name="Harrison P."/>
            <person name="Kuijper E.J."/>
            <person name="Kelly C.P."/>
            <person name="Olle B."/>
            <person name="Bobilev D."/>
            <person name="Silber J.L."/>
            <person name="Bucci V."/>
            <person name="Roberts B."/>
            <person name="Faith J."/>
            <person name="Norman J.M."/>
        </authorList>
    </citation>
    <scope>NUCLEOTIDE SEQUENCE</scope>
    <source>
        <strain evidence="1">VE303-04</strain>
    </source>
</reference>
<dbReference type="Proteomes" id="UP001203136">
    <property type="component" value="Unassembled WGS sequence"/>
</dbReference>